<feature type="signal peptide" evidence="1">
    <location>
        <begin position="1"/>
        <end position="16"/>
    </location>
</feature>
<name>A0A811LCB8_9BILA</name>
<keyword evidence="1" id="KW-0732">Signal</keyword>
<reference evidence="2" key="1">
    <citation type="submission" date="2020-09" db="EMBL/GenBank/DDBJ databases">
        <authorList>
            <person name="Kikuchi T."/>
        </authorList>
    </citation>
    <scope>NUCLEOTIDE SEQUENCE</scope>
    <source>
        <strain evidence="2">SH1</strain>
    </source>
</reference>
<comment type="caution">
    <text evidence="2">The sequence shown here is derived from an EMBL/GenBank/DDBJ whole genome shotgun (WGS) entry which is preliminary data.</text>
</comment>
<dbReference type="OrthoDB" id="5837708at2759"/>
<dbReference type="EMBL" id="CAJFDH010000005">
    <property type="protein sequence ID" value="CAD5224715.1"/>
    <property type="molecule type" value="Genomic_DNA"/>
</dbReference>
<organism evidence="2 3">
    <name type="scientific">Bursaphelenchus okinawaensis</name>
    <dbReference type="NCBI Taxonomy" id="465554"/>
    <lineage>
        <taxon>Eukaryota</taxon>
        <taxon>Metazoa</taxon>
        <taxon>Ecdysozoa</taxon>
        <taxon>Nematoda</taxon>
        <taxon>Chromadorea</taxon>
        <taxon>Rhabditida</taxon>
        <taxon>Tylenchina</taxon>
        <taxon>Tylenchomorpha</taxon>
        <taxon>Aphelenchoidea</taxon>
        <taxon>Aphelenchoididae</taxon>
        <taxon>Bursaphelenchus</taxon>
    </lineage>
</organism>
<gene>
    <name evidence="2" type="ORF">BOKJ2_LOCUS11217</name>
</gene>
<proteinExistence type="predicted"/>
<dbReference type="AlphaFoldDB" id="A0A811LCB8"/>
<accession>A0A811LCB8</accession>
<dbReference type="Proteomes" id="UP000783686">
    <property type="component" value="Unassembled WGS sequence"/>
</dbReference>
<evidence type="ECO:0000313" key="3">
    <source>
        <dbReference type="Proteomes" id="UP000614601"/>
    </source>
</evidence>
<sequence length="187" mass="20827">MFSVVLCFILIGQVFGCQPDPGNHGSLADYELTTNPIFTFEYSPPLAWTWFTEPVEQQSPSASVALTLIRSTVEEKFINALKLESPFLPPNLNLSTDLLQPLEVQIVTDQAELTEGQGRVQLGVVATYCNATNETCTEEPLTLQNRLFLFNGPLLNGRQWKNVATFLFQELQFNAGVLFKAPINVTK</sequence>
<evidence type="ECO:0000256" key="1">
    <source>
        <dbReference type="SAM" id="SignalP"/>
    </source>
</evidence>
<keyword evidence="3" id="KW-1185">Reference proteome</keyword>
<dbReference type="Proteomes" id="UP000614601">
    <property type="component" value="Unassembled WGS sequence"/>
</dbReference>
<evidence type="ECO:0000313" key="2">
    <source>
        <dbReference type="EMBL" id="CAD5224715.1"/>
    </source>
</evidence>
<feature type="chain" id="PRO_5036408508" evidence="1">
    <location>
        <begin position="17"/>
        <end position="187"/>
    </location>
</feature>
<protein>
    <submittedName>
        <fullName evidence="2">Uncharacterized protein</fullName>
    </submittedName>
</protein>
<dbReference type="EMBL" id="CAJFCW020000005">
    <property type="protein sequence ID" value="CAG9120122.1"/>
    <property type="molecule type" value="Genomic_DNA"/>
</dbReference>